<comment type="caution">
    <text evidence="1">The sequence shown here is derived from an EMBL/GenBank/DDBJ whole genome shotgun (WGS) entry which is preliminary data.</text>
</comment>
<sequence>MSSIIRNLLALSVVAAVAVAQDPASPPPKLDAPCADAVIFMARGNTAPYHDWRTFPYADATCAKLRAEGKTCDYIEIVFPYGGDYCKQIGEGVRNGLSQITAFNKKCPCTHLILNGYSQGAWIMGDVLAGPGGCSQITTGLDPTTAPGNAIAAALLWGDVKHQKNEPYNVGSGSDLQKSGRDATSLARLNRYEPVLRSYCGKGDPICANGDDVNVHLTYFQNYTEDASNWTVGKINAAAPLCAAPTPTPSASSTPVASSVRVAGVASSSAAVSSSVAASSSGVAASGVAASSGVAAASGVAASGVAASSGVAAASGVAASGVAAYSGAAASSVAALPPAPTSPVYVAPFTAPQPYNDMCVPDITIKYVYV</sequence>
<organism evidence="1 2">
    <name type="scientific">Alternaria gaisen</name>
    <dbReference type="NCBI Taxonomy" id="167740"/>
    <lineage>
        <taxon>Eukaryota</taxon>
        <taxon>Fungi</taxon>
        <taxon>Dikarya</taxon>
        <taxon>Ascomycota</taxon>
        <taxon>Pezizomycotina</taxon>
        <taxon>Dothideomycetes</taxon>
        <taxon>Pleosporomycetidae</taxon>
        <taxon>Pleosporales</taxon>
        <taxon>Pleosporineae</taxon>
        <taxon>Pleosporaceae</taxon>
        <taxon>Alternaria</taxon>
        <taxon>Alternaria sect. Alternaria</taxon>
    </lineage>
</organism>
<accession>A0ACB6G0E9</accession>
<protein>
    <submittedName>
        <fullName evidence="1">Uncharacterized protein</fullName>
    </submittedName>
</protein>
<gene>
    <name evidence="1" type="ORF">AG0111_0g2043</name>
</gene>
<keyword evidence="2" id="KW-1185">Reference proteome</keyword>
<proteinExistence type="predicted"/>
<dbReference type="Proteomes" id="UP000293547">
    <property type="component" value="Unassembled WGS sequence"/>
</dbReference>
<name>A0ACB6G0E9_9PLEO</name>
<reference evidence="1 2" key="1">
    <citation type="journal article" date="2019" name="bioRxiv">
        <title>Genomics, evolutionary history and diagnostics of the Alternaria alternata species group including apple and Asian pear pathotypes.</title>
        <authorList>
            <person name="Armitage A.D."/>
            <person name="Cockerton H.M."/>
            <person name="Sreenivasaprasad S."/>
            <person name="Woodhall J.W."/>
            <person name="Lane C.R."/>
            <person name="Harrison R.J."/>
            <person name="Clarkson J.P."/>
        </authorList>
    </citation>
    <scope>NUCLEOTIDE SEQUENCE [LARGE SCALE GENOMIC DNA]</scope>
    <source>
        <strain evidence="1 2">FERA 650</strain>
    </source>
</reference>
<dbReference type="EMBL" id="PDWZ02000001">
    <property type="protein sequence ID" value="KAB2110065.1"/>
    <property type="molecule type" value="Genomic_DNA"/>
</dbReference>
<evidence type="ECO:0000313" key="2">
    <source>
        <dbReference type="Proteomes" id="UP000293547"/>
    </source>
</evidence>
<evidence type="ECO:0000313" key="1">
    <source>
        <dbReference type="EMBL" id="KAB2110065.1"/>
    </source>
</evidence>